<evidence type="ECO:0000313" key="2">
    <source>
        <dbReference type="EMBL" id="GAA1572518.1"/>
    </source>
</evidence>
<name>A0ABP4P5F3_9ACTN</name>
<dbReference type="EMBL" id="BAAAND010000002">
    <property type="protein sequence ID" value="GAA1572518.1"/>
    <property type="molecule type" value="Genomic_DNA"/>
</dbReference>
<dbReference type="Proteomes" id="UP001500190">
    <property type="component" value="Unassembled WGS sequence"/>
</dbReference>
<accession>A0ABP4P5F3</accession>
<protein>
    <submittedName>
        <fullName evidence="2">Uncharacterized protein</fullName>
    </submittedName>
</protein>
<keyword evidence="3" id="KW-1185">Reference proteome</keyword>
<gene>
    <name evidence="2" type="ORF">GCM10009742_14110</name>
</gene>
<sequence length="211" mass="22651">MRARVVVLSGGLAAVLVGLFAVVGQLLPRAEPEAEVRFNDPRPVQVTPSRKPRREPDVDRGTPVSNGVFVDVPDGWKRVSMGGFTLGLVSWGRGAAFVLTGSTHPVTSVPLLRPDAEGFAQTMQLYGVQVGRVRTLPVPNRNVVEAVAISFTGLRKMDGLTYSLSGECVRLRGAPDTNDISLSLCWSAYVQDLGTVRPEVQRMIASVALSV</sequence>
<comment type="caution">
    <text evidence="2">The sequence shown here is derived from an EMBL/GenBank/DDBJ whole genome shotgun (WGS) entry which is preliminary data.</text>
</comment>
<dbReference type="RefSeq" id="WP_344188596.1">
    <property type="nucleotide sequence ID" value="NZ_BAAAND010000002.1"/>
</dbReference>
<feature type="region of interest" description="Disordered" evidence="1">
    <location>
        <begin position="39"/>
        <end position="66"/>
    </location>
</feature>
<proteinExistence type="predicted"/>
<organism evidence="2 3">
    <name type="scientific">Kribbella karoonensis</name>
    <dbReference type="NCBI Taxonomy" id="324851"/>
    <lineage>
        <taxon>Bacteria</taxon>
        <taxon>Bacillati</taxon>
        <taxon>Actinomycetota</taxon>
        <taxon>Actinomycetes</taxon>
        <taxon>Propionibacteriales</taxon>
        <taxon>Kribbellaceae</taxon>
        <taxon>Kribbella</taxon>
    </lineage>
</organism>
<evidence type="ECO:0000256" key="1">
    <source>
        <dbReference type="SAM" id="MobiDB-lite"/>
    </source>
</evidence>
<evidence type="ECO:0000313" key="3">
    <source>
        <dbReference type="Proteomes" id="UP001500190"/>
    </source>
</evidence>
<reference evidence="3" key="1">
    <citation type="journal article" date="2019" name="Int. J. Syst. Evol. Microbiol.">
        <title>The Global Catalogue of Microorganisms (GCM) 10K type strain sequencing project: providing services to taxonomists for standard genome sequencing and annotation.</title>
        <authorList>
            <consortium name="The Broad Institute Genomics Platform"/>
            <consortium name="The Broad Institute Genome Sequencing Center for Infectious Disease"/>
            <person name="Wu L."/>
            <person name="Ma J."/>
        </authorList>
    </citation>
    <scope>NUCLEOTIDE SEQUENCE [LARGE SCALE GENOMIC DNA]</scope>
    <source>
        <strain evidence="3">JCM 14304</strain>
    </source>
</reference>